<sequence>MKRNVVSFVGPLPFLLYFTSALLVMYILAPQKLALYIISAIPIMIISLIALSIIAIMISSGNYLIKLSLLSTILFSFWIFKEMVDGDWGRLSGSFENLLIFFSESLWPPDWSVIEPQAYPVCTVYPLFDFTCSTAWIGLVETLKIAFVSTVFGMMLSLPISLLAARNLNYWGVSYIFRFILASFRSLPSIIWAIFFVILVGFGPLSGVLAMTVYTVGYLGKLQYEAIEGLNKTPLYAAQAMGLSKIQTAYQVVIPESANDLISQAIFMFEYNFRHGTVIGIVGAGGIGYYINLYLKFLQYDKVIAYLIIIFIVVLIIDLISIFARSFFTEGGDTPRRQSWIGVFLPSAMLRSEK</sequence>
<dbReference type="InterPro" id="IPR035906">
    <property type="entry name" value="MetI-like_sf"/>
</dbReference>
<feature type="transmembrane region" description="Helical" evidence="7">
    <location>
        <begin position="303"/>
        <end position="328"/>
    </location>
</feature>
<evidence type="ECO:0000313" key="9">
    <source>
        <dbReference type="EMBL" id="ANV79402.1"/>
    </source>
</evidence>
<evidence type="ECO:0000256" key="7">
    <source>
        <dbReference type="RuleBase" id="RU363032"/>
    </source>
</evidence>
<reference evidence="9" key="2">
    <citation type="journal article" date="2015" name="ISME J.">
        <title>A new class of marine Euryarchaeota group II from the Mediterranean deep chlorophyll maximum.</title>
        <authorList>
            <person name="Martin-Cuadrado A.B."/>
            <person name="Garcia-Heredia I."/>
            <person name="Molto A.G."/>
            <person name="Lopez-Ubeda R."/>
            <person name="Kimes N."/>
            <person name="Lopez-Garcia P."/>
            <person name="Moreira D."/>
            <person name="Rodriguez-Valera F."/>
        </authorList>
    </citation>
    <scope>NUCLEOTIDE SEQUENCE</scope>
</reference>
<proteinExistence type="inferred from homology"/>
<dbReference type="PROSITE" id="PS50928">
    <property type="entry name" value="ABC_TM1"/>
    <property type="match status" value="1"/>
</dbReference>
<dbReference type="Pfam" id="PF00528">
    <property type="entry name" value="BPD_transp_1"/>
    <property type="match status" value="1"/>
</dbReference>
<dbReference type="CDD" id="cd06261">
    <property type="entry name" value="TM_PBP2"/>
    <property type="match status" value="1"/>
</dbReference>
<reference evidence="9" key="1">
    <citation type="submission" date="2014-11" db="EMBL/GenBank/DDBJ databases">
        <authorList>
            <person name="Zhu J."/>
            <person name="Qi W."/>
            <person name="Song R."/>
        </authorList>
    </citation>
    <scope>NUCLEOTIDE SEQUENCE</scope>
</reference>
<evidence type="ECO:0000256" key="6">
    <source>
        <dbReference type="ARBA" id="ARBA00023136"/>
    </source>
</evidence>
<dbReference type="PANTHER" id="PTHR30043">
    <property type="entry name" value="PHOSPHONATES TRANSPORT SYSTEM PERMEASE PROTEIN"/>
    <property type="match status" value="1"/>
</dbReference>
<feature type="transmembrane region" description="Helical" evidence="7">
    <location>
        <begin position="273"/>
        <end position="291"/>
    </location>
</feature>
<keyword evidence="2 7" id="KW-0813">Transport</keyword>
<feature type="transmembrane region" description="Helical" evidence="7">
    <location>
        <begin position="190"/>
        <end position="214"/>
    </location>
</feature>
<keyword evidence="6 7" id="KW-0472">Membrane</keyword>
<evidence type="ECO:0000256" key="5">
    <source>
        <dbReference type="ARBA" id="ARBA00022989"/>
    </source>
</evidence>
<dbReference type="EMBL" id="KP211828">
    <property type="protein sequence ID" value="ANV79402.1"/>
    <property type="molecule type" value="Genomic_DNA"/>
</dbReference>
<dbReference type="PANTHER" id="PTHR30043:SF1">
    <property type="entry name" value="ABC TRANSPORT SYSTEM PERMEASE PROTEIN P69"/>
    <property type="match status" value="1"/>
</dbReference>
<name>A0A1B1TAU1_9ARCH</name>
<dbReference type="AlphaFoldDB" id="A0A1B1TAU1"/>
<dbReference type="GO" id="GO:0005886">
    <property type="term" value="C:plasma membrane"/>
    <property type="evidence" value="ECO:0007669"/>
    <property type="project" value="UniProtKB-SubCell"/>
</dbReference>
<evidence type="ECO:0000256" key="1">
    <source>
        <dbReference type="ARBA" id="ARBA00004651"/>
    </source>
</evidence>
<dbReference type="SUPFAM" id="SSF161098">
    <property type="entry name" value="MetI-like"/>
    <property type="match status" value="1"/>
</dbReference>
<feature type="transmembrane region" description="Helical" evidence="7">
    <location>
        <begin position="12"/>
        <end position="29"/>
    </location>
</feature>
<dbReference type="Gene3D" id="1.10.3720.10">
    <property type="entry name" value="MetI-like"/>
    <property type="match status" value="1"/>
</dbReference>
<keyword evidence="5 7" id="KW-1133">Transmembrane helix</keyword>
<dbReference type="InterPro" id="IPR000515">
    <property type="entry name" value="MetI-like"/>
</dbReference>
<evidence type="ECO:0000256" key="2">
    <source>
        <dbReference type="ARBA" id="ARBA00022448"/>
    </source>
</evidence>
<keyword evidence="3" id="KW-1003">Cell membrane</keyword>
<accession>A0A1B1TAU1</accession>
<dbReference type="GO" id="GO:0015416">
    <property type="term" value="F:ABC-type phosphonate transporter activity"/>
    <property type="evidence" value="ECO:0007669"/>
    <property type="project" value="InterPro"/>
</dbReference>
<feature type="domain" description="ABC transmembrane type-1" evidence="8">
    <location>
        <begin position="139"/>
        <end position="321"/>
    </location>
</feature>
<comment type="subcellular location">
    <subcellularLocation>
        <location evidence="1 7">Cell membrane</location>
        <topology evidence="1 7">Multi-pass membrane protein</topology>
    </subcellularLocation>
</comment>
<evidence type="ECO:0000256" key="4">
    <source>
        <dbReference type="ARBA" id="ARBA00022692"/>
    </source>
</evidence>
<keyword evidence="4 7" id="KW-0812">Transmembrane</keyword>
<protein>
    <submittedName>
        <fullName evidence="9">ABC-type phosphate/phosphonate transport protein, permease component</fullName>
    </submittedName>
</protein>
<feature type="transmembrane region" description="Helical" evidence="7">
    <location>
        <begin position="63"/>
        <end position="80"/>
    </location>
</feature>
<organism evidence="9">
    <name type="scientific">uncultured Poseidoniia archaeon</name>
    <dbReference type="NCBI Taxonomy" id="1697135"/>
    <lineage>
        <taxon>Archaea</taxon>
        <taxon>Methanobacteriati</taxon>
        <taxon>Thermoplasmatota</taxon>
        <taxon>Candidatus Poseidoniia</taxon>
        <taxon>environmental samples</taxon>
    </lineage>
</organism>
<evidence type="ECO:0000259" key="8">
    <source>
        <dbReference type="PROSITE" id="PS50928"/>
    </source>
</evidence>
<dbReference type="InterPro" id="IPR005769">
    <property type="entry name" value="PhnE/PtxC"/>
</dbReference>
<feature type="transmembrane region" description="Helical" evidence="7">
    <location>
        <begin position="35"/>
        <end position="56"/>
    </location>
</feature>
<evidence type="ECO:0000256" key="3">
    <source>
        <dbReference type="ARBA" id="ARBA00022475"/>
    </source>
</evidence>
<dbReference type="NCBIfam" id="TIGR01097">
    <property type="entry name" value="PhnE"/>
    <property type="match status" value="1"/>
</dbReference>
<comment type="similarity">
    <text evidence="7">Belongs to the binding-protein-dependent transport system permease family.</text>
</comment>